<dbReference type="Proteomes" id="UP000017813">
    <property type="component" value="Unassembled WGS sequence"/>
</dbReference>
<accession>V9HE77</accession>
<evidence type="ECO:0000313" key="4">
    <source>
        <dbReference type="Proteomes" id="UP000017813"/>
    </source>
</evidence>
<dbReference type="eggNOG" id="COG3111">
    <property type="taxonomic scope" value="Bacteria"/>
</dbReference>
<dbReference type="KEGG" id="smur:BWP33_00245"/>
<reference evidence="3 4" key="1">
    <citation type="submission" date="2010-03" db="EMBL/GenBank/DDBJ databases">
        <authorList>
            <consortium name="The Broad Institute Genome Sequencing Platform"/>
            <person name="Ward D."/>
            <person name="Earl A."/>
            <person name="Feldgarden M."/>
            <person name="Gevers D."/>
            <person name="Young S."/>
            <person name="Zeng Q."/>
            <person name="Koehrsen M."/>
            <person name="Alvarado L."/>
            <person name="Berlin A.M."/>
            <person name="Borenstein D."/>
            <person name="Chapman S.B."/>
            <person name="Chen Z."/>
            <person name="Engels R."/>
            <person name="Freedman E."/>
            <person name="Gellesch M."/>
            <person name="Goldberg J."/>
            <person name="Griggs A."/>
            <person name="Gujja S."/>
            <person name="Heilman E.R."/>
            <person name="Heiman D.I."/>
            <person name="Hepburn T.A."/>
            <person name="Howarth C."/>
            <person name="Jen D."/>
            <person name="Larson L."/>
            <person name="Mehta T."/>
            <person name="Park D."/>
            <person name="Pearson M."/>
            <person name="Richards J."/>
            <person name="Roberts A."/>
            <person name="Saif S."/>
            <person name="Shea T.D."/>
            <person name="Shenoy N."/>
            <person name="Sisk P."/>
            <person name="Stolte C."/>
            <person name="Sykes S.N."/>
            <person name="Walk T."/>
            <person name="White J."/>
            <person name="Yandava C."/>
            <person name="Izard J."/>
            <person name="Baranova O.V."/>
            <person name="Blanton J.M."/>
            <person name="Tanner A.C."/>
            <person name="Dewhirst F."/>
            <person name="Haas B."/>
            <person name="Nusbaum C."/>
            <person name="Birren B."/>
        </authorList>
    </citation>
    <scope>NUCLEOTIDE SEQUENCE [LARGE SCALE GENOMIC DNA]</scope>
    <source>
        <strain evidence="3 4">ATCC 29453</strain>
    </source>
</reference>
<dbReference type="SUPFAM" id="SSF101756">
    <property type="entry name" value="Hypothetical protein YgiW"/>
    <property type="match status" value="1"/>
</dbReference>
<keyword evidence="1 2" id="KW-0732">Signal</keyword>
<dbReference type="OrthoDB" id="6650354at2"/>
<organism evidence="3 4">
    <name type="scientific">Simonsiella muelleri ATCC 29453</name>
    <dbReference type="NCBI Taxonomy" id="641147"/>
    <lineage>
        <taxon>Bacteria</taxon>
        <taxon>Pseudomonadati</taxon>
        <taxon>Pseudomonadota</taxon>
        <taxon>Betaproteobacteria</taxon>
        <taxon>Neisseriales</taxon>
        <taxon>Neisseriaceae</taxon>
        <taxon>Simonsiella</taxon>
    </lineage>
</organism>
<sequence length="125" mass="13866">MLKAKYLLAVLLSVGALGAQAEFVDTPSSTSLKNENITTVERARRLADDTHVVLEGRITGRAGTPNTEEYFFEDATGSIKVEINSDVWRGQSVSPKNTVRLYGEVDQNHFNKTVEIEVKQLEVLK</sequence>
<dbReference type="RefSeq" id="WP_002642684.1">
    <property type="nucleotide sequence ID" value="NZ_CP019448.1"/>
</dbReference>
<protein>
    <submittedName>
        <fullName evidence="3">TIGR00156 family protein</fullName>
    </submittedName>
</protein>
<evidence type="ECO:0000256" key="2">
    <source>
        <dbReference type="SAM" id="SignalP"/>
    </source>
</evidence>
<evidence type="ECO:0000313" key="3">
    <source>
        <dbReference type="EMBL" id="EFG32064.1"/>
    </source>
</evidence>
<feature type="chain" id="PRO_5030178954" evidence="2">
    <location>
        <begin position="22"/>
        <end position="125"/>
    </location>
</feature>
<dbReference type="STRING" id="641147.HMPREF9021_00469"/>
<dbReference type="PANTHER" id="PTHR36571">
    <property type="entry name" value="PROTEIN YGIW"/>
    <property type="match status" value="1"/>
</dbReference>
<keyword evidence="4" id="KW-1185">Reference proteome</keyword>
<dbReference type="Pfam" id="PF04076">
    <property type="entry name" value="BOF"/>
    <property type="match status" value="1"/>
</dbReference>
<name>V9HE77_9NEIS</name>
<dbReference type="InterPro" id="IPR005220">
    <property type="entry name" value="CarO-like"/>
</dbReference>
<dbReference type="InterPro" id="IPR036700">
    <property type="entry name" value="BOBF_sf"/>
</dbReference>
<feature type="signal peptide" evidence="2">
    <location>
        <begin position="1"/>
        <end position="21"/>
    </location>
</feature>
<comment type="caution">
    <text evidence="3">The sequence shown here is derived from an EMBL/GenBank/DDBJ whole genome shotgun (WGS) entry which is preliminary data.</text>
</comment>
<reference evidence="3 4" key="2">
    <citation type="submission" date="2011-10" db="EMBL/GenBank/DDBJ databases">
        <title>The Genome Sequence of Simonsiella muelleri ATCC 29453.</title>
        <authorList>
            <consortium name="The Broad Institute Genome Sequencing Platform"/>
            <consortium name="The Broad Institute Genome Sequencing Center for Infectious Disease"/>
            <person name="Earl A."/>
            <person name="Ward D."/>
            <person name="Feldgarden M."/>
            <person name="Gevers D."/>
            <person name="Izard J."/>
            <person name="Baranova O.V."/>
            <person name="Blanton J.M."/>
            <person name="Tanner A.C."/>
            <person name="Dewhirst F."/>
            <person name="Young S.K."/>
            <person name="Zeng Q."/>
            <person name="Gargeya S."/>
            <person name="Fitzgerald M."/>
            <person name="Haas B."/>
            <person name="Abouelleil A."/>
            <person name="Alvarado L."/>
            <person name="Arachchi H.M."/>
            <person name="Berlin A."/>
            <person name="Brown A."/>
            <person name="Chapman S.B."/>
            <person name="Chen Z."/>
            <person name="Dunbar C."/>
            <person name="Freedman E."/>
            <person name="Gearin G."/>
            <person name="Goldberg J."/>
            <person name="Griggs A."/>
            <person name="Gujja S."/>
            <person name="Heiman D."/>
            <person name="Howarth C."/>
            <person name="Larson L."/>
            <person name="Lui A."/>
            <person name="MacDonald P.J.P."/>
            <person name="Montmayeur A."/>
            <person name="Murphy C."/>
            <person name="Neiman D."/>
            <person name="Pearson M."/>
            <person name="Priest M."/>
            <person name="Roberts A."/>
            <person name="Saif S."/>
            <person name="Shea T."/>
            <person name="Shenoy N."/>
            <person name="Sisk P."/>
            <person name="Stolte C."/>
            <person name="Sykes S."/>
            <person name="Wortman J."/>
            <person name="Nusbaum C."/>
            <person name="Birren B."/>
        </authorList>
    </citation>
    <scope>NUCLEOTIDE SEQUENCE [LARGE SCALE GENOMIC DNA]</scope>
    <source>
        <strain evidence="3 4">ATCC 29453</strain>
    </source>
</reference>
<dbReference type="PANTHER" id="PTHR36571:SF1">
    <property type="entry name" value="PROTEIN YGIW"/>
    <property type="match status" value="1"/>
</dbReference>
<dbReference type="EMBL" id="ADCY02000051">
    <property type="protein sequence ID" value="EFG32064.1"/>
    <property type="molecule type" value="Genomic_DNA"/>
</dbReference>
<dbReference type="HOGENOM" id="CLU_118907_1_1_4"/>
<dbReference type="AlphaFoldDB" id="V9HE77"/>
<proteinExistence type="predicted"/>
<dbReference type="NCBIfam" id="NF033674">
    <property type="entry name" value="stress_OB_fold"/>
    <property type="match status" value="1"/>
</dbReference>
<evidence type="ECO:0000256" key="1">
    <source>
        <dbReference type="ARBA" id="ARBA00022729"/>
    </source>
</evidence>
<dbReference type="Gene3D" id="2.40.50.200">
    <property type="entry name" value="Bacterial OB-fold"/>
    <property type="match status" value="1"/>
</dbReference>
<gene>
    <name evidence="3" type="ORF">HMPREF9021_00469</name>
</gene>